<reference evidence="1 2" key="2">
    <citation type="journal article" date="2022" name="Mol. Ecol. Resour.">
        <title>The genomes of chicory, endive, great burdock and yacon provide insights into Asteraceae paleo-polyploidization history and plant inulin production.</title>
        <authorList>
            <person name="Fan W."/>
            <person name="Wang S."/>
            <person name="Wang H."/>
            <person name="Wang A."/>
            <person name="Jiang F."/>
            <person name="Liu H."/>
            <person name="Zhao H."/>
            <person name="Xu D."/>
            <person name="Zhang Y."/>
        </authorList>
    </citation>
    <scope>NUCLEOTIDE SEQUENCE [LARGE SCALE GENOMIC DNA]</scope>
    <source>
        <strain evidence="2">cv. Punajuju</strain>
        <tissue evidence="1">Leaves</tissue>
    </source>
</reference>
<evidence type="ECO:0000313" key="1">
    <source>
        <dbReference type="EMBL" id="KAI3778044.1"/>
    </source>
</evidence>
<dbReference type="EMBL" id="CM042010">
    <property type="protein sequence ID" value="KAI3778044.1"/>
    <property type="molecule type" value="Genomic_DNA"/>
</dbReference>
<gene>
    <name evidence="1" type="ORF">L2E82_07021</name>
</gene>
<organism evidence="1 2">
    <name type="scientific">Cichorium intybus</name>
    <name type="common">Chicory</name>
    <dbReference type="NCBI Taxonomy" id="13427"/>
    <lineage>
        <taxon>Eukaryota</taxon>
        <taxon>Viridiplantae</taxon>
        <taxon>Streptophyta</taxon>
        <taxon>Embryophyta</taxon>
        <taxon>Tracheophyta</taxon>
        <taxon>Spermatophyta</taxon>
        <taxon>Magnoliopsida</taxon>
        <taxon>eudicotyledons</taxon>
        <taxon>Gunneridae</taxon>
        <taxon>Pentapetalae</taxon>
        <taxon>asterids</taxon>
        <taxon>campanulids</taxon>
        <taxon>Asterales</taxon>
        <taxon>Asteraceae</taxon>
        <taxon>Cichorioideae</taxon>
        <taxon>Cichorieae</taxon>
        <taxon>Cichoriinae</taxon>
        <taxon>Cichorium</taxon>
    </lineage>
</organism>
<accession>A0ACB9G368</accession>
<dbReference type="Proteomes" id="UP001055811">
    <property type="component" value="Linkage Group LG02"/>
</dbReference>
<evidence type="ECO:0000313" key="2">
    <source>
        <dbReference type="Proteomes" id="UP001055811"/>
    </source>
</evidence>
<sequence length="116" mass="13393">MQLLSKDKLTGSNYLDWMRSLRIALRYDKREWVLDTALPEAPADDATRAVTDAWQKHKDQSDEVACLMLATMVPELQKSFETAGAFDMADQLKEMFQEQARQERYDTMISLLGCKQ</sequence>
<keyword evidence="2" id="KW-1185">Reference proteome</keyword>
<proteinExistence type="predicted"/>
<name>A0ACB9G368_CICIN</name>
<protein>
    <submittedName>
        <fullName evidence="1">Uncharacterized protein</fullName>
    </submittedName>
</protein>
<comment type="caution">
    <text evidence="1">The sequence shown here is derived from an EMBL/GenBank/DDBJ whole genome shotgun (WGS) entry which is preliminary data.</text>
</comment>
<reference evidence="2" key="1">
    <citation type="journal article" date="2022" name="Mol. Ecol. Resour.">
        <title>The genomes of chicory, endive, great burdock and yacon provide insights into Asteraceae palaeo-polyploidization history and plant inulin production.</title>
        <authorList>
            <person name="Fan W."/>
            <person name="Wang S."/>
            <person name="Wang H."/>
            <person name="Wang A."/>
            <person name="Jiang F."/>
            <person name="Liu H."/>
            <person name="Zhao H."/>
            <person name="Xu D."/>
            <person name="Zhang Y."/>
        </authorList>
    </citation>
    <scope>NUCLEOTIDE SEQUENCE [LARGE SCALE GENOMIC DNA]</scope>
    <source>
        <strain evidence="2">cv. Punajuju</strain>
    </source>
</reference>